<sequence>MDSLVHALTCIADEWASDKKKDQLSVPSEIRFCGNLGEVTKHQEPSAKDQSAVRKAATACNLANALSLLGLWRWNTCCSPSVSNSRASPSHPLRFSAA</sequence>
<comment type="caution">
    <text evidence="1">The sequence shown here is derived from an EMBL/GenBank/DDBJ whole genome shotgun (WGS) entry which is preliminary data.</text>
</comment>
<keyword evidence="2" id="KW-1185">Reference proteome</keyword>
<dbReference type="AlphaFoldDB" id="A0A4S8IKW7"/>
<proteinExistence type="predicted"/>
<dbReference type="Proteomes" id="UP000317650">
    <property type="component" value="Chromosome 6"/>
</dbReference>
<evidence type="ECO:0000313" key="1">
    <source>
        <dbReference type="EMBL" id="THU49060.1"/>
    </source>
</evidence>
<gene>
    <name evidence="1" type="ORF">C4D60_Mb06t05590</name>
</gene>
<evidence type="ECO:0000313" key="2">
    <source>
        <dbReference type="Proteomes" id="UP000317650"/>
    </source>
</evidence>
<name>A0A4S8IKW7_MUSBA</name>
<dbReference type="EMBL" id="PYDT01000009">
    <property type="protein sequence ID" value="THU49060.1"/>
    <property type="molecule type" value="Genomic_DNA"/>
</dbReference>
<organism evidence="1 2">
    <name type="scientific">Musa balbisiana</name>
    <name type="common">Banana</name>
    <dbReference type="NCBI Taxonomy" id="52838"/>
    <lineage>
        <taxon>Eukaryota</taxon>
        <taxon>Viridiplantae</taxon>
        <taxon>Streptophyta</taxon>
        <taxon>Embryophyta</taxon>
        <taxon>Tracheophyta</taxon>
        <taxon>Spermatophyta</taxon>
        <taxon>Magnoliopsida</taxon>
        <taxon>Liliopsida</taxon>
        <taxon>Zingiberales</taxon>
        <taxon>Musaceae</taxon>
        <taxon>Musa</taxon>
    </lineage>
</organism>
<protein>
    <submittedName>
        <fullName evidence="1">Uncharacterized protein</fullName>
    </submittedName>
</protein>
<reference evidence="1 2" key="1">
    <citation type="journal article" date="2019" name="Nat. Plants">
        <title>Genome sequencing of Musa balbisiana reveals subgenome evolution and function divergence in polyploid bananas.</title>
        <authorList>
            <person name="Yao X."/>
        </authorList>
    </citation>
    <scope>NUCLEOTIDE SEQUENCE [LARGE SCALE GENOMIC DNA]</scope>
    <source>
        <strain evidence="2">cv. DH-PKW</strain>
        <tissue evidence="1">Leaves</tissue>
    </source>
</reference>
<accession>A0A4S8IKW7</accession>